<sequence length="454" mass="52833">MATSVFRRQVLLCCRHSRTNTRQFTRQVYIKKALTPSAAIGATITGVLAWKLWHFKQETPEILPVVTAKSEGEDGSKEPRVPHTYREVRFRQFASVEYKGVTYMTPQDFLESVTEEMPRPRIGRYKQKDKEVEKLLKNTPTRAKGTNKLFRKLHNEGLISYTEYLFLLCVLTKPQSGFRIAFNMFDTDGNQIVDKKEFLVLESFFTLPPAERKFVPRPQQKLQALLDLERVFSKEHTEVGNEPINRENTVAKSVDPVQDTTLLIHFFGPKGRQVLKYEDFHRFMENLQSEVIELEFMEFSKGMATITEEDFAHILLRYTMFDKTDVQACITRVKERIPAVQGITFEEFKQFCQFLNSLDDFTIAMKMYTFADQAVSKEQFQRAVYVCTGNTLSPHLVNTVFQIFDADGDGHLSHKEFISIMKDRLHRGSRSHLMHTQDNWSSFKSCVKNEMKSY</sequence>
<keyword evidence="6" id="KW-0809">Transit peptide</keyword>
<dbReference type="Gene3D" id="1.10.238.10">
    <property type="entry name" value="EF-hand"/>
    <property type="match status" value="2"/>
</dbReference>
<protein>
    <submittedName>
        <fullName evidence="10">Calcium uptake protein 3, mitochondrial</fullName>
    </submittedName>
</protein>
<dbReference type="Pfam" id="PF13833">
    <property type="entry name" value="EF-hand_8"/>
    <property type="match status" value="1"/>
</dbReference>
<comment type="caution">
    <text evidence="10">The sequence shown here is derived from an EMBL/GenBank/DDBJ whole genome shotgun (WGS) entry which is preliminary data.</text>
</comment>
<evidence type="ECO:0000256" key="2">
    <source>
        <dbReference type="ARBA" id="ARBA00004569"/>
    </source>
</evidence>
<proteinExistence type="predicted"/>
<dbReference type="PROSITE" id="PS00018">
    <property type="entry name" value="EF_HAND_1"/>
    <property type="match status" value="2"/>
</dbReference>
<dbReference type="STRING" id="6573.A0A210PNH0"/>
<reference evidence="10 11" key="1">
    <citation type="journal article" date="2017" name="Nat. Ecol. Evol.">
        <title>Scallop genome provides insights into evolution of bilaterian karyotype and development.</title>
        <authorList>
            <person name="Wang S."/>
            <person name="Zhang J."/>
            <person name="Jiao W."/>
            <person name="Li J."/>
            <person name="Xun X."/>
            <person name="Sun Y."/>
            <person name="Guo X."/>
            <person name="Huan P."/>
            <person name="Dong B."/>
            <person name="Zhang L."/>
            <person name="Hu X."/>
            <person name="Sun X."/>
            <person name="Wang J."/>
            <person name="Zhao C."/>
            <person name="Wang Y."/>
            <person name="Wang D."/>
            <person name="Huang X."/>
            <person name="Wang R."/>
            <person name="Lv J."/>
            <person name="Li Y."/>
            <person name="Zhang Z."/>
            <person name="Liu B."/>
            <person name="Lu W."/>
            <person name="Hui Y."/>
            <person name="Liang J."/>
            <person name="Zhou Z."/>
            <person name="Hou R."/>
            <person name="Li X."/>
            <person name="Liu Y."/>
            <person name="Li H."/>
            <person name="Ning X."/>
            <person name="Lin Y."/>
            <person name="Zhao L."/>
            <person name="Xing Q."/>
            <person name="Dou J."/>
            <person name="Li Y."/>
            <person name="Mao J."/>
            <person name="Guo H."/>
            <person name="Dou H."/>
            <person name="Li T."/>
            <person name="Mu C."/>
            <person name="Jiang W."/>
            <person name="Fu Q."/>
            <person name="Fu X."/>
            <person name="Miao Y."/>
            <person name="Liu J."/>
            <person name="Yu Q."/>
            <person name="Li R."/>
            <person name="Liao H."/>
            <person name="Li X."/>
            <person name="Kong Y."/>
            <person name="Jiang Z."/>
            <person name="Chourrout D."/>
            <person name="Li R."/>
            <person name="Bao Z."/>
        </authorList>
    </citation>
    <scope>NUCLEOTIDE SEQUENCE [LARGE SCALE GENOMIC DNA]</scope>
    <source>
        <strain evidence="10 11">PY_sf001</strain>
    </source>
</reference>
<dbReference type="GO" id="GO:0005509">
    <property type="term" value="F:calcium ion binding"/>
    <property type="evidence" value="ECO:0007669"/>
    <property type="project" value="InterPro"/>
</dbReference>
<evidence type="ECO:0000259" key="9">
    <source>
        <dbReference type="PROSITE" id="PS50222"/>
    </source>
</evidence>
<dbReference type="InterPro" id="IPR011992">
    <property type="entry name" value="EF-hand-dom_pair"/>
</dbReference>
<dbReference type="GO" id="GO:0036444">
    <property type="term" value="P:calcium import into the mitochondrion"/>
    <property type="evidence" value="ECO:0007669"/>
    <property type="project" value="TreeGrafter"/>
</dbReference>
<evidence type="ECO:0000256" key="4">
    <source>
        <dbReference type="ARBA" id="ARBA00022792"/>
    </source>
</evidence>
<dbReference type="InterPro" id="IPR039800">
    <property type="entry name" value="MICU1/2/3"/>
</dbReference>
<dbReference type="GO" id="GO:1990246">
    <property type="term" value="C:uniplex complex"/>
    <property type="evidence" value="ECO:0007669"/>
    <property type="project" value="TreeGrafter"/>
</dbReference>
<dbReference type="InterPro" id="IPR018247">
    <property type="entry name" value="EF_Hand_1_Ca_BS"/>
</dbReference>
<comment type="subcellular location">
    <subcellularLocation>
        <location evidence="1">Mitochondrion inner membrane</location>
    </subcellularLocation>
    <subcellularLocation>
        <location evidence="2">Mitochondrion intermembrane space</location>
    </subcellularLocation>
</comment>
<evidence type="ECO:0000313" key="11">
    <source>
        <dbReference type="Proteomes" id="UP000242188"/>
    </source>
</evidence>
<keyword evidence="11" id="KW-1185">Reference proteome</keyword>
<dbReference type="GO" id="GO:0005758">
    <property type="term" value="C:mitochondrial intermembrane space"/>
    <property type="evidence" value="ECO:0007669"/>
    <property type="project" value="UniProtKB-SubCell"/>
</dbReference>
<dbReference type="GO" id="GO:0051560">
    <property type="term" value="P:mitochondrial calcium ion homeostasis"/>
    <property type="evidence" value="ECO:0007669"/>
    <property type="project" value="TreeGrafter"/>
</dbReference>
<dbReference type="SUPFAM" id="SSF47473">
    <property type="entry name" value="EF-hand"/>
    <property type="match status" value="1"/>
</dbReference>
<dbReference type="InterPro" id="IPR002048">
    <property type="entry name" value="EF_hand_dom"/>
</dbReference>
<keyword evidence="5" id="KW-0106">Calcium</keyword>
<name>A0A210PNH0_MIZYE</name>
<dbReference type="OrthoDB" id="5859791at2759"/>
<organism evidence="10 11">
    <name type="scientific">Mizuhopecten yessoensis</name>
    <name type="common">Japanese scallop</name>
    <name type="synonym">Patinopecten yessoensis</name>
    <dbReference type="NCBI Taxonomy" id="6573"/>
    <lineage>
        <taxon>Eukaryota</taxon>
        <taxon>Metazoa</taxon>
        <taxon>Spiralia</taxon>
        <taxon>Lophotrochozoa</taxon>
        <taxon>Mollusca</taxon>
        <taxon>Bivalvia</taxon>
        <taxon>Autobranchia</taxon>
        <taxon>Pteriomorphia</taxon>
        <taxon>Pectinida</taxon>
        <taxon>Pectinoidea</taxon>
        <taxon>Pectinidae</taxon>
        <taxon>Mizuhopecten</taxon>
    </lineage>
</organism>
<feature type="domain" description="EF-hand" evidence="9">
    <location>
        <begin position="392"/>
        <end position="427"/>
    </location>
</feature>
<dbReference type="AlphaFoldDB" id="A0A210PNH0"/>
<evidence type="ECO:0000256" key="7">
    <source>
        <dbReference type="ARBA" id="ARBA00023128"/>
    </source>
</evidence>
<evidence type="ECO:0000256" key="8">
    <source>
        <dbReference type="ARBA" id="ARBA00023136"/>
    </source>
</evidence>
<dbReference type="PANTHER" id="PTHR12294:SF13">
    <property type="entry name" value="MITOCHONDRIAL CALCIUM UPTAKE 3, ISOFORM D"/>
    <property type="match status" value="1"/>
</dbReference>
<dbReference type="PROSITE" id="PS50222">
    <property type="entry name" value="EF_HAND_2"/>
    <property type="match status" value="2"/>
</dbReference>
<evidence type="ECO:0000256" key="1">
    <source>
        <dbReference type="ARBA" id="ARBA00004273"/>
    </source>
</evidence>
<dbReference type="SMART" id="SM00054">
    <property type="entry name" value="EFh"/>
    <property type="match status" value="2"/>
</dbReference>
<gene>
    <name evidence="10" type="ORF">KP79_PYT12796</name>
</gene>
<keyword evidence="8" id="KW-0472">Membrane</keyword>
<evidence type="ECO:0000256" key="3">
    <source>
        <dbReference type="ARBA" id="ARBA00022737"/>
    </source>
</evidence>
<accession>A0A210PNH0</accession>
<keyword evidence="7" id="KW-0496">Mitochondrion</keyword>
<feature type="domain" description="EF-hand" evidence="9">
    <location>
        <begin position="173"/>
        <end position="208"/>
    </location>
</feature>
<keyword evidence="3" id="KW-0677">Repeat</keyword>
<dbReference type="Proteomes" id="UP000242188">
    <property type="component" value="Unassembled WGS sequence"/>
</dbReference>
<evidence type="ECO:0000256" key="5">
    <source>
        <dbReference type="ARBA" id="ARBA00022837"/>
    </source>
</evidence>
<keyword evidence="4" id="KW-0999">Mitochondrion inner membrane</keyword>
<evidence type="ECO:0000313" key="10">
    <source>
        <dbReference type="EMBL" id="OWF38042.1"/>
    </source>
</evidence>
<dbReference type="PANTHER" id="PTHR12294">
    <property type="entry name" value="EF HAND DOMAIN FAMILY A1,A2-RELATED"/>
    <property type="match status" value="1"/>
</dbReference>
<evidence type="ECO:0000256" key="6">
    <source>
        <dbReference type="ARBA" id="ARBA00022946"/>
    </source>
</evidence>
<dbReference type="EMBL" id="NEDP02005574">
    <property type="protein sequence ID" value="OWF38042.1"/>
    <property type="molecule type" value="Genomic_DNA"/>
</dbReference>